<evidence type="ECO:0000256" key="13">
    <source>
        <dbReference type="ARBA" id="ARBA00023237"/>
    </source>
</evidence>
<evidence type="ECO:0000313" key="19">
    <source>
        <dbReference type="Proteomes" id="UP000008888"/>
    </source>
</evidence>
<proteinExistence type="inferred from homology"/>
<dbReference type="EMBL" id="CP002738">
    <property type="protein sequence ID" value="AEG02653.1"/>
    <property type="molecule type" value="Genomic_DNA"/>
</dbReference>
<dbReference type="InterPro" id="IPR012910">
    <property type="entry name" value="Plug_dom"/>
</dbReference>
<dbReference type="OrthoDB" id="127311at2"/>
<dbReference type="GO" id="GO:0009279">
    <property type="term" value="C:cell outer membrane"/>
    <property type="evidence" value="ECO:0007669"/>
    <property type="project" value="UniProtKB-SubCell"/>
</dbReference>
<reference key="2">
    <citation type="submission" date="2011-05" db="EMBL/GenBank/DDBJ databases">
        <title>Complete genome sequence of the aerobic marine methanotroph Methylomonas methanica MC09.</title>
        <authorList>
            <person name="Boden R."/>
            <person name="Cunliffe M."/>
            <person name="Scanlan J."/>
            <person name="Moussard H."/>
            <person name="Kits K.D."/>
            <person name="Klotz M."/>
            <person name="Jetten M."/>
            <person name="Vuilleumier S."/>
            <person name="Han J."/>
            <person name="Peters L."/>
            <person name="Mikhailova N."/>
            <person name="Teshima H."/>
            <person name="Tapia R."/>
            <person name="Kyrpides N."/>
            <person name="Ivanova N."/>
            <person name="Pagani I."/>
            <person name="Cheng J.-F."/>
            <person name="Goodwin L."/>
            <person name="Han C."/>
            <person name="Hauser L."/>
            <person name="Land M."/>
            <person name="Lapidus A."/>
            <person name="Lucas S."/>
            <person name="Pitluck S."/>
            <person name="Woyke T."/>
            <person name="Stein L.Y."/>
            <person name="Murrell C."/>
        </authorList>
    </citation>
    <scope>NUCLEOTIDE SEQUENCE</scope>
    <source>
        <strain>MC09</strain>
    </source>
</reference>
<dbReference type="GO" id="GO:0015891">
    <property type="term" value="P:siderophore transport"/>
    <property type="evidence" value="ECO:0007669"/>
    <property type="project" value="InterPro"/>
</dbReference>
<keyword evidence="4 14" id="KW-1134">Transmembrane beta strand</keyword>
<dbReference type="GO" id="GO:0015344">
    <property type="term" value="F:siderophore uptake transmembrane transporter activity"/>
    <property type="evidence" value="ECO:0007669"/>
    <property type="project" value="TreeGrafter"/>
</dbReference>
<dbReference type="RefSeq" id="WP_013820868.1">
    <property type="nucleotide sequence ID" value="NC_015572.1"/>
</dbReference>
<sequence length="782" mass="86083">MKHSMRIPLAAILCASMGSVVADEKAQTYNIPAQSLHSALQTLADQAGVAVFFSENQVTGKTSPTLNGQYSPREALQKLLAGSGLTYTFTAEDSVSIRAVASGSDAGSTLPAVKVLGKAVYDPNDPYNKDYVIRDSSTATKTDTPIMETPVNIQIIPKAVLNDQQAITLDSALKNVAGVTTGAGSGGTSDDIYLRGFRNPLTYRNGFRIDSKFSSWGKREMSNVERVEVVKGPAAILYGQMEPGGMVNVVTKQPLSTPYYSAQQQFGSFDLYRTTIDATGPVTKDDKLLYRINAAYENSGSYRELVNNERVFLAPVLKWNISARTQVTFEMEYRHDNLVNDSMVWPYVNGQFINIPRSRNLMEKTPANVDDIFLGLNWSHQFNDDWMISNRFSTQRRESPNSLAMFGTGMTGSTLQRLIAAQPEEINTYYATLDLTGHINTFGLKHTLLLGGDYNNSHFISKYYFGNMAAPIDVYSPIHTGYSFPVGYADINNKTDYYGLYAQDQIKLPYNIQIMGGLRYQVVSQANLANQTSFSNDAVTPRVGVLWQPQKWLSLYSNYVENFGASNGIGQAGKVLPPESAQQWEVGAKTEFFDGKLSATLAYFDLTKQNVATTDPSNPLYQIAVGAVRSRGPELDIRGELMTGWNVIATYANLDTIITKDNSGRQGLHLYAVPRNVGTFWNTYDFQSATLKGLKVGAGLNMRDSTFNFDNSYKVPGFATVDLLAAYEIKLNKSNVTFQLNVNNLLDKGYLQDVIEPLSAGAGTRVNIGAPRSLLGSVKIEF</sequence>
<keyword evidence="10 15" id="KW-0798">TonB box</keyword>
<feature type="chain" id="PRO_5003396397" evidence="16">
    <location>
        <begin position="23"/>
        <end position="782"/>
    </location>
</feature>
<dbReference type="InterPro" id="IPR010105">
    <property type="entry name" value="TonB_sidphr_rcpt"/>
</dbReference>
<evidence type="ECO:0000256" key="7">
    <source>
        <dbReference type="ARBA" id="ARBA00022729"/>
    </source>
</evidence>
<dbReference type="Pfam" id="PF00593">
    <property type="entry name" value="TonB_dep_Rec_b-barrel"/>
    <property type="match status" value="1"/>
</dbReference>
<evidence type="ECO:0000256" key="4">
    <source>
        <dbReference type="ARBA" id="ARBA00022452"/>
    </source>
</evidence>
<dbReference type="NCBIfam" id="TIGR01783">
    <property type="entry name" value="TonB-siderophor"/>
    <property type="match status" value="1"/>
</dbReference>
<dbReference type="Pfam" id="PF07660">
    <property type="entry name" value="STN"/>
    <property type="match status" value="1"/>
</dbReference>
<dbReference type="AlphaFoldDB" id="G0A2Z4"/>
<dbReference type="Pfam" id="PF07715">
    <property type="entry name" value="Plug"/>
    <property type="match status" value="1"/>
</dbReference>
<dbReference type="InterPro" id="IPR039426">
    <property type="entry name" value="TonB-dep_rcpt-like"/>
</dbReference>
<organism evidence="18 19">
    <name type="scientific">Methylomonas methanica (strain DSM 25384 / MC09)</name>
    <dbReference type="NCBI Taxonomy" id="857087"/>
    <lineage>
        <taxon>Bacteria</taxon>
        <taxon>Pseudomonadati</taxon>
        <taxon>Pseudomonadota</taxon>
        <taxon>Gammaproteobacteria</taxon>
        <taxon>Methylococcales</taxon>
        <taxon>Methylococcaceae</taxon>
        <taxon>Methylomonas</taxon>
    </lineage>
</organism>
<dbReference type="Gene3D" id="2.40.170.20">
    <property type="entry name" value="TonB-dependent receptor, beta-barrel domain"/>
    <property type="match status" value="1"/>
</dbReference>
<dbReference type="Proteomes" id="UP000008888">
    <property type="component" value="Chromosome"/>
</dbReference>
<evidence type="ECO:0000256" key="15">
    <source>
        <dbReference type="RuleBase" id="RU003357"/>
    </source>
</evidence>
<evidence type="ECO:0000256" key="16">
    <source>
        <dbReference type="SAM" id="SignalP"/>
    </source>
</evidence>
<dbReference type="GO" id="GO:0038023">
    <property type="term" value="F:signaling receptor activity"/>
    <property type="evidence" value="ECO:0007669"/>
    <property type="project" value="InterPro"/>
</dbReference>
<dbReference type="PROSITE" id="PS52016">
    <property type="entry name" value="TONB_DEPENDENT_REC_3"/>
    <property type="match status" value="1"/>
</dbReference>
<dbReference type="FunFam" id="2.40.170.20:FF:000005">
    <property type="entry name" value="TonB-dependent siderophore receptor"/>
    <property type="match status" value="1"/>
</dbReference>
<evidence type="ECO:0000256" key="9">
    <source>
        <dbReference type="ARBA" id="ARBA00023065"/>
    </source>
</evidence>
<dbReference type="Gene3D" id="2.170.130.10">
    <property type="entry name" value="TonB-dependent receptor, plug domain"/>
    <property type="match status" value="1"/>
</dbReference>
<evidence type="ECO:0000256" key="14">
    <source>
        <dbReference type="PROSITE-ProRule" id="PRU01360"/>
    </source>
</evidence>
<evidence type="ECO:0000256" key="12">
    <source>
        <dbReference type="ARBA" id="ARBA00023170"/>
    </source>
</evidence>
<keyword evidence="8" id="KW-0408">Iron</keyword>
<comment type="similarity">
    <text evidence="2 14 15">Belongs to the TonB-dependent receptor family.</text>
</comment>
<evidence type="ECO:0000256" key="1">
    <source>
        <dbReference type="ARBA" id="ARBA00004571"/>
    </source>
</evidence>
<keyword evidence="3 14" id="KW-0813">Transport</keyword>
<keyword evidence="11 14" id="KW-0472">Membrane</keyword>
<evidence type="ECO:0000259" key="17">
    <source>
        <dbReference type="SMART" id="SM00965"/>
    </source>
</evidence>
<evidence type="ECO:0000256" key="5">
    <source>
        <dbReference type="ARBA" id="ARBA00022496"/>
    </source>
</evidence>
<feature type="signal peptide" evidence="16">
    <location>
        <begin position="1"/>
        <end position="22"/>
    </location>
</feature>
<keyword evidence="7 16" id="KW-0732">Signal</keyword>
<dbReference type="PANTHER" id="PTHR32552:SF68">
    <property type="entry name" value="FERRICHROME OUTER MEMBRANE TRANSPORTER_PHAGE RECEPTOR"/>
    <property type="match status" value="1"/>
</dbReference>
<gene>
    <name evidence="18" type="ordered locus">Metme_4303</name>
</gene>
<evidence type="ECO:0000256" key="8">
    <source>
        <dbReference type="ARBA" id="ARBA00023004"/>
    </source>
</evidence>
<keyword evidence="19" id="KW-1185">Reference proteome</keyword>
<accession>G0A2Z4</accession>
<dbReference type="SUPFAM" id="SSF56935">
    <property type="entry name" value="Porins"/>
    <property type="match status" value="1"/>
</dbReference>
<evidence type="ECO:0000313" key="18">
    <source>
        <dbReference type="EMBL" id="AEG02653.1"/>
    </source>
</evidence>
<evidence type="ECO:0000256" key="3">
    <source>
        <dbReference type="ARBA" id="ARBA00022448"/>
    </source>
</evidence>
<dbReference type="InterPro" id="IPR036942">
    <property type="entry name" value="Beta-barrel_TonB_sf"/>
</dbReference>
<dbReference type="eggNOG" id="COG4773">
    <property type="taxonomic scope" value="Bacteria"/>
</dbReference>
<dbReference type="HOGENOM" id="CLU_008287_9_4_6"/>
<keyword evidence="12 18" id="KW-0675">Receptor</keyword>
<name>G0A2Z4_METMM</name>
<keyword evidence="9" id="KW-0406">Ion transport</keyword>
<evidence type="ECO:0000256" key="2">
    <source>
        <dbReference type="ARBA" id="ARBA00009810"/>
    </source>
</evidence>
<dbReference type="InterPro" id="IPR037066">
    <property type="entry name" value="Plug_dom_sf"/>
</dbReference>
<dbReference type="STRING" id="857087.Metme_4303"/>
<dbReference type="CDD" id="cd01347">
    <property type="entry name" value="ligand_gated_channel"/>
    <property type="match status" value="1"/>
</dbReference>
<reference evidence="19" key="3">
    <citation type="submission" date="2011-05" db="EMBL/GenBank/DDBJ databases">
        <title>Complete sequence of Methylomonas methanica MC09.</title>
        <authorList>
            <consortium name="US DOE Joint Genome Institute"/>
            <person name="Lucas S."/>
            <person name="Han J."/>
            <person name="Lapidus A."/>
            <person name="Cheng J.-F."/>
            <person name="Goodwin L."/>
            <person name="Pitluck S."/>
            <person name="Peters L."/>
            <person name="Mikhailova N."/>
            <person name="Teshima H."/>
            <person name="Han C."/>
            <person name="Tapia R."/>
            <person name="Land M."/>
            <person name="Hauser L."/>
            <person name="Kyrpides N."/>
            <person name="Ivanova N."/>
            <person name="Pagani I."/>
            <person name="Stein L."/>
            <person name="Woyke T."/>
        </authorList>
    </citation>
    <scope>NUCLEOTIDE SEQUENCE [LARGE SCALE GENOMIC DNA]</scope>
    <source>
        <strain evidence="19">MC09</strain>
    </source>
</reference>
<keyword evidence="6 14" id="KW-0812">Transmembrane</keyword>
<protein>
    <submittedName>
        <fullName evidence="18">TonB-dependent siderophore receptor</fullName>
    </submittedName>
</protein>
<dbReference type="PANTHER" id="PTHR32552">
    <property type="entry name" value="FERRICHROME IRON RECEPTOR-RELATED"/>
    <property type="match status" value="1"/>
</dbReference>
<dbReference type="FunFam" id="2.170.130.10:FF:000001">
    <property type="entry name" value="Catecholate siderophore TonB-dependent receptor"/>
    <property type="match status" value="1"/>
</dbReference>
<evidence type="ECO:0000256" key="6">
    <source>
        <dbReference type="ARBA" id="ARBA00022692"/>
    </source>
</evidence>
<dbReference type="InterPro" id="IPR011662">
    <property type="entry name" value="Secretin/TonB_short_N"/>
</dbReference>
<dbReference type="InterPro" id="IPR000531">
    <property type="entry name" value="Beta-barrel_TonB"/>
</dbReference>
<dbReference type="Gene3D" id="3.55.50.30">
    <property type="match status" value="1"/>
</dbReference>
<keyword evidence="13 14" id="KW-0998">Cell outer membrane</keyword>
<dbReference type="KEGG" id="mmt:Metme_4303"/>
<feature type="domain" description="Secretin/TonB short N-terminal" evidence="17">
    <location>
        <begin position="49"/>
        <end position="100"/>
    </location>
</feature>
<evidence type="ECO:0000256" key="10">
    <source>
        <dbReference type="ARBA" id="ARBA00023077"/>
    </source>
</evidence>
<comment type="subcellular location">
    <subcellularLocation>
        <location evidence="1 14">Cell outer membrane</location>
        <topology evidence="1 14">Multi-pass membrane protein</topology>
    </subcellularLocation>
</comment>
<reference evidence="18 19" key="1">
    <citation type="journal article" date="2011" name="J. Bacteriol.">
        <title>Complete Genome Sequence of the Aerobic Marine Methanotroph Methylomonas methanica MC09.</title>
        <authorList>
            <person name="Boden R."/>
            <person name="Cunliffe M."/>
            <person name="Scanlan J."/>
            <person name="Moussard H."/>
            <person name="Kits K.D."/>
            <person name="Klotz M.G."/>
            <person name="Jetten M.S."/>
            <person name="Vuilleumier S."/>
            <person name="Han J."/>
            <person name="Peters L."/>
            <person name="Mikhailova N."/>
            <person name="Teshima H."/>
            <person name="Tapia R."/>
            <person name="Kyrpides N."/>
            <person name="Ivanova N."/>
            <person name="Pagani I."/>
            <person name="Cheng J.F."/>
            <person name="Goodwin L."/>
            <person name="Han C."/>
            <person name="Hauser L."/>
            <person name="Land M.L."/>
            <person name="Lapidus A."/>
            <person name="Lucas S."/>
            <person name="Pitluck S."/>
            <person name="Woyke T."/>
            <person name="Stein L."/>
            <person name="Murrell J.C."/>
        </authorList>
    </citation>
    <scope>NUCLEOTIDE SEQUENCE [LARGE SCALE GENOMIC DNA]</scope>
    <source>
        <strain evidence="18 19">MC09</strain>
    </source>
</reference>
<dbReference type="SMART" id="SM00965">
    <property type="entry name" value="STN"/>
    <property type="match status" value="1"/>
</dbReference>
<keyword evidence="5" id="KW-0410">Iron transport</keyword>
<evidence type="ECO:0000256" key="11">
    <source>
        <dbReference type="ARBA" id="ARBA00023136"/>
    </source>
</evidence>